<protein>
    <submittedName>
        <fullName evidence="2">IF-2 protein</fullName>
    </submittedName>
</protein>
<feature type="transmembrane region" description="Helical" evidence="1">
    <location>
        <begin position="18"/>
        <end position="38"/>
    </location>
</feature>
<dbReference type="AlphaFoldDB" id="A0A2W5TXI1"/>
<keyword evidence="1" id="KW-1133">Transmembrane helix</keyword>
<name>A0A2W5TXI1_9BACT</name>
<evidence type="ECO:0000313" key="2">
    <source>
        <dbReference type="EMBL" id="PZR16065.1"/>
    </source>
</evidence>
<keyword evidence="1" id="KW-0472">Membrane</keyword>
<comment type="caution">
    <text evidence="2">The sequence shown here is derived from an EMBL/GenBank/DDBJ whole genome shotgun (WGS) entry which is preliminary data.</text>
</comment>
<dbReference type="Proteomes" id="UP000249061">
    <property type="component" value="Unassembled WGS sequence"/>
</dbReference>
<organism evidence="2 3">
    <name type="scientific">Archangium gephyra</name>
    <dbReference type="NCBI Taxonomy" id="48"/>
    <lineage>
        <taxon>Bacteria</taxon>
        <taxon>Pseudomonadati</taxon>
        <taxon>Myxococcota</taxon>
        <taxon>Myxococcia</taxon>
        <taxon>Myxococcales</taxon>
        <taxon>Cystobacterineae</taxon>
        <taxon>Archangiaceae</taxon>
        <taxon>Archangium</taxon>
    </lineage>
</organism>
<gene>
    <name evidence="2" type="ORF">DI536_07155</name>
</gene>
<evidence type="ECO:0000313" key="3">
    <source>
        <dbReference type="Proteomes" id="UP000249061"/>
    </source>
</evidence>
<evidence type="ECO:0000256" key="1">
    <source>
        <dbReference type="SAM" id="Phobius"/>
    </source>
</evidence>
<reference evidence="2 3" key="1">
    <citation type="submission" date="2017-08" db="EMBL/GenBank/DDBJ databases">
        <title>Infants hospitalized years apart are colonized by the same room-sourced microbial strains.</title>
        <authorList>
            <person name="Brooks B."/>
            <person name="Olm M.R."/>
            <person name="Firek B.A."/>
            <person name="Baker R."/>
            <person name="Thomas B.C."/>
            <person name="Morowitz M.J."/>
            <person name="Banfield J.F."/>
        </authorList>
    </citation>
    <scope>NUCLEOTIDE SEQUENCE [LARGE SCALE GENOMIC DNA]</scope>
    <source>
        <strain evidence="2">S2_003_000_R2_14</strain>
    </source>
</reference>
<sequence>MSTEISFGRRLFRALRNLVIFTLIVGCAGAALYALSIVNSKTYSLEVQTGQLVVMKGKLMPTGAAPWLPSESSLADAYAPIDLEGNVALTVTNQKFDDRDQLDRAMFQVLEMLARPRLASEDPKDLEKGLAFVRRAEKLTGLTDDQRATLKKMQTDVAYFLARVRLDDARRQLEEALAQLKVAAESGSKTRAQASLMLLAVEPQVKLLSTTLRATTMTADGSSGLQKALEPQLQQLFNLLGKQVEEKAPPPAPEQPVTP</sequence>
<keyword evidence="1" id="KW-0812">Transmembrane</keyword>
<dbReference type="EMBL" id="QFQP01000004">
    <property type="protein sequence ID" value="PZR16065.1"/>
    <property type="molecule type" value="Genomic_DNA"/>
</dbReference>
<proteinExistence type="predicted"/>
<accession>A0A2W5TXI1</accession>